<feature type="compositionally biased region" description="Polar residues" evidence="1">
    <location>
        <begin position="38"/>
        <end position="81"/>
    </location>
</feature>
<dbReference type="EMBL" id="AVOT02016248">
    <property type="protein sequence ID" value="MBW0501294.1"/>
    <property type="molecule type" value="Genomic_DNA"/>
</dbReference>
<comment type="caution">
    <text evidence="2">The sequence shown here is derived from an EMBL/GenBank/DDBJ whole genome shotgun (WGS) entry which is preliminary data.</text>
</comment>
<evidence type="ECO:0000313" key="2">
    <source>
        <dbReference type="EMBL" id="MBW0501294.1"/>
    </source>
</evidence>
<sequence>MVITKGWNATRKFRLLEVTENRIRENQSTIQAIEEQLTNRGHTQIPSGSQGGDQTSSPVASNNSGTNRSLAKSHHYSPSQEVSRRRQAYKGKNKTAFNARRKESNPMKQKLLDSVKEVHKKQK</sequence>
<evidence type="ECO:0000313" key="3">
    <source>
        <dbReference type="Proteomes" id="UP000765509"/>
    </source>
</evidence>
<dbReference type="AlphaFoldDB" id="A0A9Q3HG32"/>
<name>A0A9Q3HG32_9BASI</name>
<dbReference type="Proteomes" id="UP000765509">
    <property type="component" value="Unassembled WGS sequence"/>
</dbReference>
<gene>
    <name evidence="2" type="ORF">O181_041009</name>
</gene>
<feature type="region of interest" description="Disordered" evidence="1">
    <location>
        <begin position="38"/>
        <end position="123"/>
    </location>
</feature>
<proteinExistence type="predicted"/>
<keyword evidence="3" id="KW-1185">Reference proteome</keyword>
<protein>
    <submittedName>
        <fullName evidence="2">Uncharacterized protein</fullName>
    </submittedName>
</protein>
<evidence type="ECO:0000256" key="1">
    <source>
        <dbReference type="SAM" id="MobiDB-lite"/>
    </source>
</evidence>
<organism evidence="2 3">
    <name type="scientific">Austropuccinia psidii MF-1</name>
    <dbReference type="NCBI Taxonomy" id="1389203"/>
    <lineage>
        <taxon>Eukaryota</taxon>
        <taxon>Fungi</taxon>
        <taxon>Dikarya</taxon>
        <taxon>Basidiomycota</taxon>
        <taxon>Pucciniomycotina</taxon>
        <taxon>Pucciniomycetes</taxon>
        <taxon>Pucciniales</taxon>
        <taxon>Sphaerophragmiaceae</taxon>
        <taxon>Austropuccinia</taxon>
    </lineage>
</organism>
<accession>A0A9Q3HG32</accession>
<reference evidence="2" key="1">
    <citation type="submission" date="2021-03" db="EMBL/GenBank/DDBJ databases">
        <title>Draft genome sequence of rust myrtle Austropuccinia psidii MF-1, a brazilian biotype.</title>
        <authorList>
            <person name="Quecine M.C."/>
            <person name="Pachon D.M.R."/>
            <person name="Bonatelli M.L."/>
            <person name="Correr F.H."/>
            <person name="Franceschini L.M."/>
            <person name="Leite T.F."/>
            <person name="Margarido G.R.A."/>
            <person name="Almeida C.A."/>
            <person name="Ferrarezi J.A."/>
            <person name="Labate C.A."/>
        </authorList>
    </citation>
    <scope>NUCLEOTIDE SEQUENCE</scope>
    <source>
        <strain evidence="2">MF-1</strain>
    </source>
</reference>
<feature type="compositionally biased region" description="Basic and acidic residues" evidence="1">
    <location>
        <begin position="100"/>
        <end position="117"/>
    </location>
</feature>